<evidence type="ECO:0000313" key="1">
    <source>
        <dbReference type="EMBL" id="MCP1169852.1"/>
    </source>
</evidence>
<evidence type="ECO:0000313" key="2">
    <source>
        <dbReference type="Proteomes" id="UP001139477"/>
    </source>
</evidence>
<reference evidence="1" key="1">
    <citation type="submission" date="2022-06" db="EMBL/GenBank/DDBJ databases">
        <title>Limimaricola sediminis sp. nov., isolated from an intertidal sediment.</title>
        <authorList>
            <person name="Shao X."/>
        </authorList>
    </citation>
    <scope>NUCLEOTIDE SEQUENCE</scope>
    <source>
        <strain evidence="1">ASW11-118</strain>
    </source>
</reference>
<comment type="caution">
    <text evidence="1">The sequence shown here is derived from an EMBL/GenBank/DDBJ whole genome shotgun (WGS) entry which is preliminary data.</text>
</comment>
<name>A0A9X2FQE0_9RHOB</name>
<organism evidence="1 2">
    <name type="scientific">Limimaricola litoreus</name>
    <dbReference type="NCBI Taxonomy" id="2955316"/>
    <lineage>
        <taxon>Bacteria</taxon>
        <taxon>Pseudomonadati</taxon>
        <taxon>Pseudomonadota</taxon>
        <taxon>Alphaproteobacteria</taxon>
        <taxon>Rhodobacterales</taxon>
        <taxon>Paracoccaceae</taxon>
        <taxon>Limimaricola</taxon>
    </lineage>
</organism>
<dbReference type="Proteomes" id="UP001139477">
    <property type="component" value="Unassembled WGS sequence"/>
</dbReference>
<sequence>MNAETPAQAMNAFQDVTRSLSQLHLEHLAEPLAAAINSYIATHQRQLRALARPEPLTEAEEAALEAVGVRVRTDAPDLSPLAGVATRLAAIHSGSIPLKAAAARLGVNPSRLRQRIAARTLYALHRPGDRGWVIPAFQFNGETELAGFASVLPAIRADIHPVELERFLMLPQPDLEDASGAAMCPYDWLAEARDPVALREMAAEI</sequence>
<proteinExistence type="predicted"/>
<keyword evidence="2" id="KW-1185">Reference proteome</keyword>
<gene>
    <name evidence="1" type="ORF">NHG85_15155</name>
</gene>
<dbReference type="RefSeq" id="WP_253333845.1">
    <property type="nucleotide sequence ID" value="NZ_JAMYXC010000235.1"/>
</dbReference>
<dbReference type="EMBL" id="JAMYXC010000235">
    <property type="protein sequence ID" value="MCP1169852.1"/>
    <property type="molecule type" value="Genomic_DNA"/>
</dbReference>
<dbReference type="AlphaFoldDB" id="A0A9X2FQE0"/>
<protein>
    <submittedName>
        <fullName evidence="1">Uncharacterized protein</fullName>
    </submittedName>
</protein>
<accession>A0A9X2FQE0</accession>